<dbReference type="PROSITE" id="PS51257">
    <property type="entry name" value="PROKAR_LIPOPROTEIN"/>
    <property type="match status" value="1"/>
</dbReference>
<keyword evidence="2" id="KW-1185">Reference proteome</keyword>
<organism evidence="1 2">
    <name type="scientific">Marinobacter lacisalsi</name>
    <dbReference type="NCBI Taxonomy" id="475979"/>
    <lineage>
        <taxon>Bacteria</taxon>
        <taxon>Pseudomonadati</taxon>
        <taxon>Pseudomonadota</taxon>
        <taxon>Gammaproteobacteria</taxon>
        <taxon>Pseudomonadales</taxon>
        <taxon>Marinobacteraceae</taxon>
        <taxon>Marinobacter</taxon>
    </lineage>
</organism>
<sequence length="241" mass="26196">MPELKSLLPVIGLALAGCSTTTARNPATLSPEHPIPVPETEEGAPADWAQAQLAWQWDYPAPLIHDYQQDRQAHNCLELLTLTASGYKARNPFEQPFLQARTTICEAVKVTGNLSGFDQSFLGSTLLQQDLPYKAPAEFALAISGSSEQRVSESDTWAEVEVPAGHEPVSNYEAVYRGRDGSVQRLTVLARGDYNGDGLEDAVLYLRDGVDGGSYAHARYLVVTRLEEGAPLTLLPSDAEQ</sequence>
<reference evidence="2" key="1">
    <citation type="journal article" date="2019" name="Int. J. Syst. Evol. Microbiol.">
        <title>The Global Catalogue of Microorganisms (GCM) 10K type strain sequencing project: providing services to taxonomists for standard genome sequencing and annotation.</title>
        <authorList>
            <consortium name="The Broad Institute Genomics Platform"/>
            <consortium name="The Broad Institute Genome Sequencing Center for Infectious Disease"/>
            <person name="Wu L."/>
            <person name="Ma J."/>
        </authorList>
    </citation>
    <scope>NUCLEOTIDE SEQUENCE [LARGE SCALE GENOMIC DNA]</scope>
    <source>
        <strain evidence="2">CECT 7297</strain>
    </source>
</reference>
<evidence type="ECO:0000313" key="2">
    <source>
        <dbReference type="Proteomes" id="UP001595798"/>
    </source>
</evidence>
<gene>
    <name evidence="1" type="ORF">ACFOZ5_12300</name>
</gene>
<evidence type="ECO:0008006" key="3">
    <source>
        <dbReference type="Google" id="ProtNLM"/>
    </source>
</evidence>
<name>A0ABV8QHD6_9GAMM</name>
<dbReference type="Proteomes" id="UP001595798">
    <property type="component" value="Unassembled WGS sequence"/>
</dbReference>
<dbReference type="EMBL" id="JBHSDI010000015">
    <property type="protein sequence ID" value="MFC4259812.1"/>
    <property type="molecule type" value="Genomic_DNA"/>
</dbReference>
<protein>
    <recommendedName>
        <fullName evidence="3">Lipoprotein</fullName>
    </recommendedName>
</protein>
<proteinExistence type="predicted"/>
<dbReference type="RefSeq" id="WP_379887711.1">
    <property type="nucleotide sequence ID" value="NZ_JBHSDI010000015.1"/>
</dbReference>
<comment type="caution">
    <text evidence="1">The sequence shown here is derived from an EMBL/GenBank/DDBJ whole genome shotgun (WGS) entry which is preliminary data.</text>
</comment>
<accession>A0ABV8QHD6</accession>
<evidence type="ECO:0000313" key="1">
    <source>
        <dbReference type="EMBL" id="MFC4259812.1"/>
    </source>
</evidence>